<dbReference type="Gene3D" id="1.20.120.1760">
    <property type="match status" value="1"/>
</dbReference>
<evidence type="ECO:0000256" key="13">
    <source>
        <dbReference type="ARBA" id="ARBA00023264"/>
    </source>
</evidence>
<evidence type="ECO:0000256" key="2">
    <source>
        <dbReference type="ARBA" id="ARBA00004127"/>
    </source>
</evidence>
<feature type="transmembrane region" description="Helical" evidence="15">
    <location>
        <begin position="12"/>
        <end position="34"/>
    </location>
</feature>
<feature type="transmembrane region" description="Helical" evidence="15">
    <location>
        <begin position="225"/>
        <end position="245"/>
    </location>
</feature>
<dbReference type="GO" id="GO:0003882">
    <property type="term" value="F:CDP-diacylglycerol-serine O-phosphatidyltransferase activity"/>
    <property type="evidence" value="ECO:0007669"/>
    <property type="project" value="UniProtKB-EC"/>
</dbReference>
<dbReference type="GO" id="GO:0012505">
    <property type="term" value="C:endomembrane system"/>
    <property type="evidence" value="ECO:0007669"/>
    <property type="project" value="UniProtKB-SubCell"/>
</dbReference>
<feature type="transmembrane region" description="Helical" evidence="15">
    <location>
        <begin position="203"/>
        <end position="219"/>
    </location>
</feature>
<keyword evidence="11 15" id="KW-0472">Membrane</keyword>
<dbReference type="EMBL" id="UINC01014399">
    <property type="protein sequence ID" value="SVA61433.1"/>
    <property type="molecule type" value="Genomic_DNA"/>
</dbReference>
<dbReference type="Pfam" id="PF01066">
    <property type="entry name" value="CDP-OH_P_transf"/>
    <property type="match status" value="1"/>
</dbReference>
<evidence type="ECO:0000256" key="12">
    <source>
        <dbReference type="ARBA" id="ARBA00023209"/>
    </source>
</evidence>
<evidence type="ECO:0000256" key="1">
    <source>
        <dbReference type="ARBA" id="ARBA00000287"/>
    </source>
</evidence>
<dbReference type="InterPro" id="IPR043130">
    <property type="entry name" value="CDP-OH_PTrfase_TM_dom"/>
</dbReference>
<dbReference type="PANTHER" id="PTHR14269">
    <property type="entry name" value="CDP-DIACYLGLYCEROL--GLYCEROL-3-PHOSPHATE 3-PHOSPHATIDYLTRANSFERASE-RELATED"/>
    <property type="match status" value="1"/>
</dbReference>
<gene>
    <name evidence="16" type="ORF">METZ01_LOCUS114287</name>
</gene>
<evidence type="ECO:0000256" key="4">
    <source>
        <dbReference type="ARBA" id="ARBA00013174"/>
    </source>
</evidence>
<keyword evidence="6" id="KW-0444">Lipid biosynthesis</keyword>
<comment type="similarity">
    <text evidence="3">Belongs to the CDP-alcohol phosphatidyltransferase class-I family.</text>
</comment>
<dbReference type="AlphaFoldDB" id="A0A381XB45"/>
<feature type="transmembrane region" description="Helical" evidence="15">
    <location>
        <begin position="139"/>
        <end position="160"/>
    </location>
</feature>
<evidence type="ECO:0000256" key="3">
    <source>
        <dbReference type="ARBA" id="ARBA00010441"/>
    </source>
</evidence>
<keyword evidence="10" id="KW-0443">Lipid metabolism</keyword>
<keyword evidence="7" id="KW-0808">Transferase</keyword>
<dbReference type="InterPro" id="IPR004533">
    <property type="entry name" value="CDP-diaglyc--ser_O-PTrfase"/>
</dbReference>
<keyword evidence="13" id="KW-1208">Phospholipid metabolism</keyword>
<dbReference type="InterPro" id="IPR050324">
    <property type="entry name" value="CDP-alcohol_PTase-I"/>
</dbReference>
<evidence type="ECO:0000256" key="6">
    <source>
        <dbReference type="ARBA" id="ARBA00022516"/>
    </source>
</evidence>
<evidence type="ECO:0000256" key="8">
    <source>
        <dbReference type="ARBA" id="ARBA00022692"/>
    </source>
</evidence>
<dbReference type="GO" id="GO:0016020">
    <property type="term" value="C:membrane"/>
    <property type="evidence" value="ECO:0007669"/>
    <property type="project" value="InterPro"/>
</dbReference>
<feature type="transmembrane region" description="Helical" evidence="15">
    <location>
        <begin position="109"/>
        <end position="127"/>
    </location>
</feature>
<reference evidence="16" key="1">
    <citation type="submission" date="2018-05" db="EMBL/GenBank/DDBJ databases">
        <authorList>
            <person name="Lanie J.A."/>
            <person name="Ng W.-L."/>
            <person name="Kazmierczak K.M."/>
            <person name="Andrzejewski T.M."/>
            <person name="Davidsen T.M."/>
            <person name="Wayne K.J."/>
            <person name="Tettelin H."/>
            <person name="Glass J.I."/>
            <person name="Rusch D."/>
            <person name="Podicherti R."/>
            <person name="Tsui H.-C.T."/>
            <person name="Winkler M.E."/>
        </authorList>
    </citation>
    <scope>NUCLEOTIDE SEQUENCE</scope>
</reference>
<feature type="transmembrane region" description="Helical" evidence="15">
    <location>
        <begin position="166"/>
        <end position="191"/>
    </location>
</feature>
<evidence type="ECO:0000256" key="5">
    <source>
        <dbReference type="ARBA" id="ARBA00017171"/>
    </source>
</evidence>
<comment type="catalytic activity">
    <reaction evidence="1">
        <text>a CDP-1,2-diacyl-sn-glycerol + L-serine = a 1,2-diacyl-sn-glycero-3-phospho-L-serine + CMP + H(+)</text>
        <dbReference type="Rhea" id="RHEA:16913"/>
        <dbReference type="ChEBI" id="CHEBI:15378"/>
        <dbReference type="ChEBI" id="CHEBI:33384"/>
        <dbReference type="ChEBI" id="CHEBI:57262"/>
        <dbReference type="ChEBI" id="CHEBI:58332"/>
        <dbReference type="ChEBI" id="CHEBI:60377"/>
        <dbReference type="EC" id="2.7.8.8"/>
    </reaction>
</comment>
<dbReference type="NCBIfam" id="TIGR00473">
    <property type="entry name" value="pssA"/>
    <property type="match status" value="1"/>
</dbReference>
<dbReference type="InterPro" id="IPR000462">
    <property type="entry name" value="CDP-OH_P_trans"/>
</dbReference>
<dbReference type="PANTHER" id="PTHR14269:SF61">
    <property type="entry name" value="CDP-DIACYLGLYCEROL--SERINE O-PHOSPHATIDYLTRANSFERASE"/>
    <property type="match status" value="1"/>
</dbReference>
<evidence type="ECO:0000313" key="16">
    <source>
        <dbReference type="EMBL" id="SVA61433.1"/>
    </source>
</evidence>
<evidence type="ECO:0000256" key="10">
    <source>
        <dbReference type="ARBA" id="ARBA00023098"/>
    </source>
</evidence>
<evidence type="ECO:0000256" key="7">
    <source>
        <dbReference type="ARBA" id="ARBA00022679"/>
    </source>
</evidence>
<keyword evidence="12" id="KW-0594">Phospholipid biosynthesis</keyword>
<comment type="subcellular location">
    <subcellularLocation>
        <location evidence="2">Endomembrane system</location>
        <topology evidence="2">Multi-pass membrane protein</topology>
    </subcellularLocation>
</comment>
<evidence type="ECO:0000256" key="15">
    <source>
        <dbReference type="SAM" id="Phobius"/>
    </source>
</evidence>
<accession>A0A381XB45</accession>
<proteinExistence type="inferred from homology"/>
<organism evidence="16">
    <name type="scientific">marine metagenome</name>
    <dbReference type="NCBI Taxonomy" id="408172"/>
    <lineage>
        <taxon>unclassified sequences</taxon>
        <taxon>metagenomes</taxon>
        <taxon>ecological metagenomes</taxon>
    </lineage>
</organism>
<protein>
    <recommendedName>
        <fullName evidence="5">CDP-diacylglycerol--serine O-phosphatidyltransferase</fullName>
        <ecNumber evidence="4">2.7.8.8</ecNumber>
    </recommendedName>
    <alternativeName>
        <fullName evidence="14">Phosphatidylserine synthase</fullName>
    </alternativeName>
</protein>
<evidence type="ECO:0000256" key="9">
    <source>
        <dbReference type="ARBA" id="ARBA00022989"/>
    </source>
</evidence>
<evidence type="ECO:0000256" key="11">
    <source>
        <dbReference type="ARBA" id="ARBA00023136"/>
    </source>
</evidence>
<dbReference type="EC" id="2.7.8.8" evidence="4"/>
<sequence>MTNTKHDQRRRRGIYLLPNLLTTGALFAGFYSIVAAIDGNFARAAGAIYVAIFLDGLDGRVARMTSTESDFGKEFDSLADMVSFGLAPAIVTYQWGVERLAEYGVAWGRVGWLAAFLFTVAAAFRLARFNTTSVSDKRYFEGLPSPSAAAVIAGMVWISMAYQIQGLIAIVAGISISVLTGLAMVSGFRYLSFKDFNLSGRMPFANVLFIPLVLIVVALNPPVVLFSFFVMYAISGPFIALIRVCRRDKGLETRHS</sequence>
<keyword evidence="9 15" id="KW-1133">Transmembrane helix</keyword>
<evidence type="ECO:0000256" key="14">
    <source>
        <dbReference type="ARBA" id="ARBA00032361"/>
    </source>
</evidence>
<dbReference type="InterPro" id="IPR048254">
    <property type="entry name" value="CDP_ALCOHOL_P_TRANSF_CS"/>
</dbReference>
<dbReference type="GO" id="GO:0008654">
    <property type="term" value="P:phospholipid biosynthetic process"/>
    <property type="evidence" value="ECO:0007669"/>
    <property type="project" value="UniProtKB-KW"/>
</dbReference>
<keyword evidence="8 15" id="KW-0812">Transmembrane</keyword>
<dbReference type="PROSITE" id="PS00379">
    <property type="entry name" value="CDP_ALCOHOL_P_TRANSF"/>
    <property type="match status" value="1"/>
</dbReference>
<name>A0A381XB45_9ZZZZ</name>